<keyword evidence="3" id="KW-1185">Reference proteome</keyword>
<dbReference type="Pfam" id="PF00456">
    <property type="entry name" value="Transketolase_N"/>
    <property type="match status" value="1"/>
</dbReference>
<gene>
    <name evidence="2" type="ORF">FKM52_01410</name>
</gene>
<organism evidence="2 3">
    <name type="scientific">Mixta tenebrionis</name>
    <dbReference type="NCBI Taxonomy" id="2562439"/>
    <lineage>
        <taxon>Bacteria</taxon>
        <taxon>Pseudomonadati</taxon>
        <taxon>Pseudomonadota</taxon>
        <taxon>Gammaproteobacteria</taxon>
        <taxon>Enterobacterales</taxon>
        <taxon>Erwiniaceae</taxon>
        <taxon>Mixta</taxon>
    </lineage>
</organism>
<sequence length="68" mass="7318">MRCVLSMDAVQRANSGHPGAPLGQNLAQQMRSGWRLSCAAPVCCSALPLDKRKRRSGLPQRRVITSGA</sequence>
<reference evidence="2 3" key="1">
    <citation type="submission" date="2019-06" db="EMBL/GenBank/DDBJ databases">
        <authorList>
            <person name="Yang Y."/>
        </authorList>
    </citation>
    <scope>NUCLEOTIDE SEQUENCE [LARGE SCALE GENOMIC DNA]</scope>
    <source>
        <strain evidence="2 3">BIT-26</strain>
    </source>
</reference>
<accession>A0A506VG57</accession>
<dbReference type="EMBL" id="VHQI01000001">
    <property type="protein sequence ID" value="TPW44396.1"/>
    <property type="molecule type" value="Genomic_DNA"/>
</dbReference>
<feature type="domain" description="Transketolase N-terminal" evidence="1">
    <location>
        <begin position="4"/>
        <end position="24"/>
    </location>
</feature>
<protein>
    <recommendedName>
        <fullName evidence="1">Transketolase N-terminal domain-containing protein</fullName>
    </recommendedName>
</protein>
<dbReference type="RefSeq" id="WP_141174412.1">
    <property type="nucleotide sequence ID" value="NZ_VHQI01000001.1"/>
</dbReference>
<dbReference type="InterPro" id="IPR005474">
    <property type="entry name" value="Transketolase_N"/>
</dbReference>
<dbReference type="AlphaFoldDB" id="A0A506VG57"/>
<name>A0A506VG57_9GAMM</name>
<evidence type="ECO:0000313" key="3">
    <source>
        <dbReference type="Proteomes" id="UP000319523"/>
    </source>
</evidence>
<comment type="caution">
    <text evidence="2">The sequence shown here is derived from an EMBL/GenBank/DDBJ whole genome shotgun (WGS) entry which is preliminary data.</text>
</comment>
<proteinExistence type="predicted"/>
<evidence type="ECO:0000259" key="1">
    <source>
        <dbReference type="Pfam" id="PF00456"/>
    </source>
</evidence>
<dbReference type="Proteomes" id="UP000319523">
    <property type="component" value="Unassembled WGS sequence"/>
</dbReference>
<evidence type="ECO:0000313" key="2">
    <source>
        <dbReference type="EMBL" id="TPW44396.1"/>
    </source>
</evidence>